<evidence type="ECO:0000256" key="6">
    <source>
        <dbReference type="ARBA" id="ARBA00013229"/>
    </source>
</evidence>
<comment type="function">
    <text evidence="15">Acts in the modification of cell walls via demethylesterification of cell wall pectin.</text>
</comment>
<dbReference type="InterPro" id="IPR011050">
    <property type="entry name" value="Pectin_lyase_fold/virulence"/>
</dbReference>
<comment type="similarity">
    <text evidence="5">In the C-terminal section; belongs to the pectinesterase family.</text>
</comment>
<dbReference type="SMART" id="SM00856">
    <property type="entry name" value="PMEI"/>
    <property type="match status" value="1"/>
</dbReference>
<keyword evidence="12" id="KW-0325">Glycoprotein</keyword>
<dbReference type="Gene3D" id="2.160.20.10">
    <property type="entry name" value="Single-stranded right-handed beta-helix, Pectin lyase-like"/>
    <property type="match status" value="1"/>
</dbReference>
<evidence type="ECO:0000256" key="3">
    <source>
        <dbReference type="ARBA" id="ARBA00005184"/>
    </source>
</evidence>
<name>A0AAP0BP51_9ASPA</name>
<evidence type="ECO:0000313" key="19">
    <source>
        <dbReference type="EMBL" id="KAK8946604.1"/>
    </source>
</evidence>
<feature type="domain" description="Pectinesterase inhibitor" evidence="18">
    <location>
        <begin position="34"/>
        <end position="186"/>
    </location>
</feature>
<feature type="signal peptide" evidence="17">
    <location>
        <begin position="1"/>
        <end position="23"/>
    </location>
</feature>
<evidence type="ECO:0000256" key="11">
    <source>
        <dbReference type="ARBA" id="ARBA00023157"/>
    </source>
</evidence>
<dbReference type="FunFam" id="2.160.20.10:FF:000001">
    <property type="entry name" value="Pectinesterase"/>
    <property type="match status" value="1"/>
</dbReference>
<evidence type="ECO:0000256" key="12">
    <source>
        <dbReference type="ARBA" id="ARBA00023180"/>
    </source>
</evidence>
<evidence type="ECO:0000256" key="13">
    <source>
        <dbReference type="ARBA" id="ARBA00023316"/>
    </source>
</evidence>
<evidence type="ECO:0000256" key="1">
    <source>
        <dbReference type="ARBA" id="ARBA00004196"/>
    </source>
</evidence>
<dbReference type="CDD" id="cd15798">
    <property type="entry name" value="PMEI-like_3"/>
    <property type="match status" value="1"/>
</dbReference>
<evidence type="ECO:0000256" key="15">
    <source>
        <dbReference type="ARBA" id="ARBA00057335"/>
    </source>
</evidence>
<dbReference type="InterPro" id="IPR000070">
    <property type="entry name" value="Pectinesterase_cat"/>
</dbReference>
<evidence type="ECO:0000256" key="17">
    <source>
        <dbReference type="RuleBase" id="RU000589"/>
    </source>
</evidence>
<dbReference type="NCBIfam" id="TIGR01614">
    <property type="entry name" value="PME_inhib"/>
    <property type="match status" value="1"/>
</dbReference>
<dbReference type="GO" id="GO:0045490">
    <property type="term" value="P:pectin catabolic process"/>
    <property type="evidence" value="ECO:0007669"/>
    <property type="project" value="UniProtKB-UniRule"/>
</dbReference>
<reference evidence="19 20" key="1">
    <citation type="journal article" date="2022" name="Nat. Plants">
        <title>Genomes of leafy and leafless Platanthera orchids illuminate the evolution of mycoheterotrophy.</title>
        <authorList>
            <person name="Li M.H."/>
            <person name="Liu K.W."/>
            <person name="Li Z."/>
            <person name="Lu H.C."/>
            <person name="Ye Q.L."/>
            <person name="Zhang D."/>
            <person name="Wang J.Y."/>
            <person name="Li Y.F."/>
            <person name="Zhong Z.M."/>
            <person name="Liu X."/>
            <person name="Yu X."/>
            <person name="Liu D.K."/>
            <person name="Tu X.D."/>
            <person name="Liu B."/>
            <person name="Hao Y."/>
            <person name="Liao X.Y."/>
            <person name="Jiang Y.T."/>
            <person name="Sun W.H."/>
            <person name="Chen J."/>
            <person name="Chen Y.Q."/>
            <person name="Ai Y."/>
            <person name="Zhai J.W."/>
            <person name="Wu S.S."/>
            <person name="Zhou Z."/>
            <person name="Hsiao Y.Y."/>
            <person name="Wu W.L."/>
            <person name="Chen Y.Y."/>
            <person name="Lin Y.F."/>
            <person name="Hsu J.L."/>
            <person name="Li C.Y."/>
            <person name="Wang Z.W."/>
            <person name="Zhao X."/>
            <person name="Zhong W.Y."/>
            <person name="Ma X.K."/>
            <person name="Ma L."/>
            <person name="Huang J."/>
            <person name="Chen G.Z."/>
            <person name="Huang M.Z."/>
            <person name="Huang L."/>
            <person name="Peng D.H."/>
            <person name="Luo Y.B."/>
            <person name="Zou S.Q."/>
            <person name="Chen S.P."/>
            <person name="Lan S."/>
            <person name="Tsai W.C."/>
            <person name="Van de Peer Y."/>
            <person name="Liu Z.J."/>
        </authorList>
    </citation>
    <scope>NUCLEOTIDE SEQUENCE [LARGE SCALE GENOMIC DNA]</scope>
    <source>
        <strain evidence="19">Lor287</strain>
    </source>
</reference>
<dbReference type="InterPro" id="IPR006501">
    <property type="entry name" value="Pectinesterase_inhib_dom"/>
</dbReference>
<comment type="catalytic activity">
    <reaction evidence="14 17">
        <text>[(1-&gt;4)-alpha-D-galacturonosyl methyl ester](n) + n H2O = [(1-&gt;4)-alpha-D-galacturonosyl](n) + n methanol + n H(+)</text>
        <dbReference type="Rhea" id="RHEA:22380"/>
        <dbReference type="Rhea" id="RHEA-COMP:14570"/>
        <dbReference type="Rhea" id="RHEA-COMP:14573"/>
        <dbReference type="ChEBI" id="CHEBI:15377"/>
        <dbReference type="ChEBI" id="CHEBI:15378"/>
        <dbReference type="ChEBI" id="CHEBI:17790"/>
        <dbReference type="ChEBI" id="CHEBI:140522"/>
        <dbReference type="ChEBI" id="CHEBI:140523"/>
        <dbReference type="EC" id="3.1.1.11"/>
    </reaction>
</comment>
<comment type="caution">
    <text evidence="19">The sequence shown here is derived from an EMBL/GenBank/DDBJ whole genome shotgun (WGS) entry which is preliminary data.</text>
</comment>
<feature type="chain" id="PRO_5042661457" description="Pectinesterase" evidence="17">
    <location>
        <begin position="24"/>
        <end position="582"/>
    </location>
</feature>
<dbReference type="InterPro" id="IPR012334">
    <property type="entry name" value="Pectin_lyas_fold"/>
</dbReference>
<dbReference type="EC" id="3.1.1.11" evidence="6 17"/>
<comment type="pathway">
    <text evidence="3 17">Glycan metabolism; pectin degradation; 2-dehydro-3-deoxy-D-gluconate from pectin: step 1/5.</text>
</comment>
<dbReference type="GO" id="GO:0030599">
    <property type="term" value="F:pectinesterase activity"/>
    <property type="evidence" value="ECO:0007669"/>
    <property type="project" value="UniProtKB-UniRule"/>
</dbReference>
<dbReference type="Gene3D" id="1.20.140.40">
    <property type="entry name" value="Invertase/pectin methylesterase inhibitor family protein"/>
    <property type="match status" value="1"/>
</dbReference>
<evidence type="ECO:0000256" key="4">
    <source>
        <dbReference type="ARBA" id="ARBA00006027"/>
    </source>
</evidence>
<protein>
    <recommendedName>
        <fullName evidence="6 17">Pectinesterase</fullName>
        <ecNumber evidence="6 17">3.1.1.11</ecNumber>
    </recommendedName>
</protein>
<dbReference type="GO" id="GO:0004857">
    <property type="term" value="F:enzyme inhibitor activity"/>
    <property type="evidence" value="ECO:0007669"/>
    <property type="project" value="InterPro"/>
</dbReference>
<evidence type="ECO:0000256" key="8">
    <source>
        <dbReference type="ARBA" id="ARBA00022729"/>
    </source>
</evidence>
<dbReference type="FunFam" id="1.20.140.40:FF:000004">
    <property type="entry name" value="Pectinesterase"/>
    <property type="match status" value="1"/>
</dbReference>
<dbReference type="SUPFAM" id="SSF51126">
    <property type="entry name" value="Pectin lyase-like"/>
    <property type="match status" value="1"/>
</dbReference>
<feature type="active site" evidence="16">
    <location>
        <position position="419"/>
    </location>
</feature>
<dbReference type="AlphaFoldDB" id="A0AAP0BP51"/>
<keyword evidence="7" id="KW-0964">Secreted</keyword>
<comment type="similarity">
    <text evidence="4">In the N-terminal section; belongs to the PMEI family.</text>
</comment>
<evidence type="ECO:0000256" key="2">
    <source>
        <dbReference type="ARBA" id="ARBA00004613"/>
    </source>
</evidence>
<dbReference type="InterPro" id="IPR033131">
    <property type="entry name" value="Pectinesterase_Asp_AS"/>
</dbReference>
<keyword evidence="10 17" id="KW-0063">Aspartyl esterase</keyword>
<accession>A0AAP0BP51</accession>
<dbReference type="GO" id="GO:0005576">
    <property type="term" value="C:extracellular region"/>
    <property type="evidence" value="ECO:0007669"/>
    <property type="project" value="UniProtKB-SubCell"/>
</dbReference>
<dbReference type="Pfam" id="PF04043">
    <property type="entry name" value="PMEI"/>
    <property type="match status" value="1"/>
</dbReference>
<organism evidence="19 20">
    <name type="scientific">Platanthera zijinensis</name>
    <dbReference type="NCBI Taxonomy" id="2320716"/>
    <lineage>
        <taxon>Eukaryota</taxon>
        <taxon>Viridiplantae</taxon>
        <taxon>Streptophyta</taxon>
        <taxon>Embryophyta</taxon>
        <taxon>Tracheophyta</taxon>
        <taxon>Spermatophyta</taxon>
        <taxon>Magnoliopsida</taxon>
        <taxon>Liliopsida</taxon>
        <taxon>Asparagales</taxon>
        <taxon>Orchidaceae</taxon>
        <taxon>Orchidoideae</taxon>
        <taxon>Orchideae</taxon>
        <taxon>Orchidinae</taxon>
        <taxon>Platanthera</taxon>
    </lineage>
</organism>
<keyword evidence="9 17" id="KW-0378">Hydrolase</keyword>
<evidence type="ECO:0000256" key="5">
    <source>
        <dbReference type="ARBA" id="ARBA00007786"/>
    </source>
</evidence>
<dbReference type="InterPro" id="IPR035513">
    <property type="entry name" value="Invertase/methylesterase_inhib"/>
</dbReference>
<sequence>MNSSPAIFLLLLLPILLLTLAAGQPSSPPPPPSTAPVPPSVACNSTPDPSFCRSVLPPAGNQSLSSYGRFSLAKSLTNASKFLSLINSYLSRRLPAATVGALRDCQLLAGLNIDFLTAAGAALNSTTGVLLDPEADQLQTLLSALLTNLQTCLDGLKEAGAANAAAGVLTPSLTGGSKLYSVSLALFTKAWVPRRKFKKTSPVKHFGVPAFSPPPAKRRHLLFHEVLAEGVGGRLPLTMSERNREVLEGRLGRRLLQASNSVQVSDMVVVSADGTENFTTIGDAVASAPNNTNASDGYYLIVVNAGVYQEYVSVPKNKRFIMMMGDGINQTVVTGNRSVVDGWTTFNSATFAVVGQGFVAINMTFQNTAGAGKHQAVALRSGADISTFYLCSFEGYQDTLYAHSMRQFYAGCDISGTVDYVFGNAAAVFQNCNMFSRLPIQGQQNTVTAQGRTDPNQNTGISIQGGGFFAAADLAADNGSTSTFLGRPWKLYSRTVIVSAFMDGLIDPAGWLPWDGDFALSTLYYAEYNNSGPGSGTSGRVTWAGYHVLSNSTDALNFTVGNFIGGDNWLPATGVPYTSGLV</sequence>
<dbReference type="Proteomes" id="UP001418222">
    <property type="component" value="Unassembled WGS sequence"/>
</dbReference>
<dbReference type="EMBL" id="JBBWWQ010000005">
    <property type="protein sequence ID" value="KAK8946604.1"/>
    <property type="molecule type" value="Genomic_DNA"/>
</dbReference>
<evidence type="ECO:0000256" key="14">
    <source>
        <dbReference type="ARBA" id="ARBA00047928"/>
    </source>
</evidence>
<dbReference type="PROSITE" id="PS00503">
    <property type="entry name" value="PECTINESTERASE_2"/>
    <property type="match status" value="1"/>
</dbReference>
<dbReference type="GO" id="GO:0042545">
    <property type="term" value="P:cell wall modification"/>
    <property type="evidence" value="ECO:0007669"/>
    <property type="project" value="UniProtKB-UniRule"/>
</dbReference>
<keyword evidence="11" id="KW-1015">Disulfide bond</keyword>
<keyword evidence="8 17" id="KW-0732">Signal</keyword>
<evidence type="ECO:0000256" key="7">
    <source>
        <dbReference type="ARBA" id="ARBA00022525"/>
    </source>
</evidence>
<evidence type="ECO:0000259" key="18">
    <source>
        <dbReference type="SMART" id="SM00856"/>
    </source>
</evidence>
<evidence type="ECO:0000256" key="10">
    <source>
        <dbReference type="ARBA" id="ARBA00023085"/>
    </source>
</evidence>
<gene>
    <name evidence="19" type="primary">PME20</name>
    <name evidence="19" type="ORF">KSP39_PZI006404</name>
</gene>
<comment type="subcellular location">
    <subcellularLocation>
        <location evidence="1">Cell envelope</location>
    </subcellularLocation>
    <subcellularLocation>
        <location evidence="2">Secreted</location>
    </subcellularLocation>
</comment>
<evidence type="ECO:0000313" key="20">
    <source>
        <dbReference type="Proteomes" id="UP001418222"/>
    </source>
</evidence>
<dbReference type="Pfam" id="PF01095">
    <property type="entry name" value="Pectinesterase"/>
    <property type="match status" value="1"/>
</dbReference>
<keyword evidence="13" id="KW-0961">Cell wall biogenesis/degradation</keyword>
<dbReference type="PANTHER" id="PTHR31707">
    <property type="entry name" value="PECTINESTERASE"/>
    <property type="match status" value="1"/>
</dbReference>
<proteinExistence type="inferred from homology"/>
<evidence type="ECO:0000256" key="9">
    <source>
        <dbReference type="ARBA" id="ARBA00022801"/>
    </source>
</evidence>
<evidence type="ECO:0000256" key="16">
    <source>
        <dbReference type="PROSITE-ProRule" id="PRU10040"/>
    </source>
</evidence>
<keyword evidence="20" id="KW-1185">Reference proteome</keyword>
<dbReference type="SUPFAM" id="SSF101148">
    <property type="entry name" value="Plant invertase/pectin methylesterase inhibitor"/>
    <property type="match status" value="1"/>
</dbReference>